<keyword evidence="3" id="KW-1185">Reference proteome</keyword>
<protein>
    <submittedName>
        <fullName evidence="2">Uncharacterized protein</fullName>
    </submittedName>
</protein>
<gene>
    <name evidence="2" type="ORF">PARMNEM_LOCUS7435</name>
</gene>
<dbReference type="EMBL" id="CAVLGL010000080">
    <property type="protein sequence ID" value="CAK1586488.1"/>
    <property type="molecule type" value="Genomic_DNA"/>
</dbReference>
<sequence length="301" mass="35057">MAEKIIKDYEQLSEIRKYLIKKGQSRYKGSIALNKLNEAEIYLNNSKDIFSTLSNIKDKSKISLITETYDKICSLFAEIAKFCVTPSLEMKSEKMDFDLKTACSFIPLLDDREDTTKRLIDAVEMYADMLSSEGQQLLIKFVLKDGLKNEKLSTIIAARNYTSLKEAIQAAKDESTPSSSTQAEVMNISSFPRGRGRYNNRSFRFQTRGRGFQTNYHNYNNRGTNFQNNNNNFNRYQGNRFQYTPRGRGQNMFYNNRKRYNNKKGNFNNRILALQNDRPVRTADNVEHPTDERESNQFFRT</sequence>
<organism evidence="2 3">
    <name type="scientific">Parnassius mnemosyne</name>
    <name type="common">clouded apollo</name>
    <dbReference type="NCBI Taxonomy" id="213953"/>
    <lineage>
        <taxon>Eukaryota</taxon>
        <taxon>Metazoa</taxon>
        <taxon>Ecdysozoa</taxon>
        <taxon>Arthropoda</taxon>
        <taxon>Hexapoda</taxon>
        <taxon>Insecta</taxon>
        <taxon>Pterygota</taxon>
        <taxon>Neoptera</taxon>
        <taxon>Endopterygota</taxon>
        <taxon>Lepidoptera</taxon>
        <taxon>Glossata</taxon>
        <taxon>Ditrysia</taxon>
        <taxon>Papilionoidea</taxon>
        <taxon>Papilionidae</taxon>
        <taxon>Parnassiinae</taxon>
        <taxon>Parnassini</taxon>
        <taxon>Parnassius</taxon>
        <taxon>Driopa</taxon>
    </lineage>
</organism>
<evidence type="ECO:0000313" key="2">
    <source>
        <dbReference type="EMBL" id="CAK1586488.1"/>
    </source>
</evidence>
<feature type="compositionally biased region" description="Basic and acidic residues" evidence="1">
    <location>
        <begin position="278"/>
        <end position="295"/>
    </location>
</feature>
<feature type="region of interest" description="Disordered" evidence="1">
    <location>
        <begin position="278"/>
        <end position="301"/>
    </location>
</feature>
<name>A0AAV1KUV5_9NEOP</name>
<evidence type="ECO:0000256" key="1">
    <source>
        <dbReference type="SAM" id="MobiDB-lite"/>
    </source>
</evidence>
<dbReference type="AlphaFoldDB" id="A0AAV1KUV5"/>
<reference evidence="2 3" key="1">
    <citation type="submission" date="2023-11" db="EMBL/GenBank/DDBJ databases">
        <authorList>
            <person name="Hedman E."/>
            <person name="Englund M."/>
            <person name="Stromberg M."/>
            <person name="Nyberg Akerstrom W."/>
            <person name="Nylinder S."/>
            <person name="Jareborg N."/>
            <person name="Kallberg Y."/>
            <person name="Kronander E."/>
        </authorList>
    </citation>
    <scope>NUCLEOTIDE SEQUENCE [LARGE SCALE GENOMIC DNA]</scope>
</reference>
<proteinExistence type="predicted"/>
<comment type="caution">
    <text evidence="2">The sequence shown here is derived from an EMBL/GenBank/DDBJ whole genome shotgun (WGS) entry which is preliminary data.</text>
</comment>
<evidence type="ECO:0000313" key="3">
    <source>
        <dbReference type="Proteomes" id="UP001314205"/>
    </source>
</evidence>
<dbReference type="Proteomes" id="UP001314205">
    <property type="component" value="Unassembled WGS sequence"/>
</dbReference>
<accession>A0AAV1KUV5</accession>